<feature type="region of interest" description="Disordered" evidence="1">
    <location>
        <begin position="1"/>
        <end position="24"/>
    </location>
</feature>
<dbReference type="PANTHER" id="PTHR37445">
    <property type="entry name" value="PROTEIN CBG24663"/>
    <property type="match status" value="1"/>
</dbReference>
<dbReference type="AlphaFoldDB" id="A0AAU9V7K8"/>
<accession>A0AAU9V7K8</accession>
<dbReference type="PANTHER" id="PTHR37445:SF3">
    <property type="entry name" value="ZINC FINGER PHD-TYPE DOMAIN-CONTAINING PROTEIN"/>
    <property type="match status" value="1"/>
</dbReference>
<evidence type="ECO:0000313" key="3">
    <source>
        <dbReference type="Proteomes" id="UP001153954"/>
    </source>
</evidence>
<reference evidence="2" key="1">
    <citation type="submission" date="2022-03" db="EMBL/GenBank/DDBJ databases">
        <authorList>
            <person name="Tunstrom K."/>
        </authorList>
    </citation>
    <scope>NUCLEOTIDE SEQUENCE</scope>
</reference>
<comment type="caution">
    <text evidence="2">The sequence shown here is derived from an EMBL/GenBank/DDBJ whole genome shotgun (WGS) entry which is preliminary data.</text>
</comment>
<dbReference type="EMBL" id="CAKOGL010000030">
    <property type="protein sequence ID" value="CAH2107459.1"/>
    <property type="molecule type" value="Genomic_DNA"/>
</dbReference>
<organism evidence="2 3">
    <name type="scientific">Euphydryas editha</name>
    <name type="common">Edith's checkerspot</name>
    <dbReference type="NCBI Taxonomy" id="104508"/>
    <lineage>
        <taxon>Eukaryota</taxon>
        <taxon>Metazoa</taxon>
        <taxon>Ecdysozoa</taxon>
        <taxon>Arthropoda</taxon>
        <taxon>Hexapoda</taxon>
        <taxon>Insecta</taxon>
        <taxon>Pterygota</taxon>
        <taxon>Neoptera</taxon>
        <taxon>Endopterygota</taxon>
        <taxon>Lepidoptera</taxon>
        <taxon>Glossata</taxon>
        <taxon>Ditrysia</taxon>
        <taxon>Papilionoidea</taxon>
        <taxon>Nymphalidae</taxon>
        <taxon>Nymphalinae</taxon>
        <taxon>Euphydryas</taxon>
    </lineage>
</organism>
<sequence>MSTGKGMSDSQPNLSTLVASSEASDVQKITFRHKRKQPEENENIQLIKEEVSEIKNQMSQVMSMLTSFGNNQKEFMDKISTDMATLNEQISNIKSTIQNVVKEQIEIKSDMAILRNKCVVTESKLITVESELRLLKTDPTNYSSVTSSIEEIMKEISERERRMKNLIFTGISESESSRKEERNEMDKNEVMKILKQINPDCPAPHTTLRLGKYDPKKKRVIKAIFTTEEACKNILRNRNNIQSHSIKVYSDKTPQQRVFLKKLTEEIKTRSENGEKNLVIKYFNGIPKIIVSQSKTSKSTKN</sequence>
<name>A0AAU9V7K8_EUPED</name>
<gene>
    <name evidence="2" type="ORF">EEDITHA_LOCUS21498</name>
</gene>
<evidence type="ECO:0000256" key="1">
    <source>
        <dbReference type="SAM" id="MobiDB-lite"/>
    </source>
</evidence>
<keyword evidence="3" id="KW-1185">Reference proteome</keyword>
<evidence type="ECO:0000313" key="2">
    <source>
        <dbReference type="EMBL" id="CAH2107459.1"/>
    </source>
</evidence>
<protein>
    <submittedName>
        <fullName evidence="2">Uncharacterized protein</fullName>
    </submittedName>
</protein>
<dbReference type="Proteomes" id="UP001153954">
    <property type="component" value="Unassembled WGS sequence"/>
</dbReference>
<proteinExistence type="predicted"/>